<evidence type="ECO:0008006" key="4">
    <source>
        <dbReference type="Google" id="ProtNLM"/>
    </source>
</evidence>
<evidence type="ECO:0000313" key="3">
    <source>
        <dbReference type="Proteomes" id="UP000289703"/>
    </source>
</evidence>
<feature type="signal peptide" evidence="1">
    <location>
        <begin position="1"/>
        <end position="18"/>
    </location>
</feature>
<dbReference type="EMBL" id="SAXA01000017">
    <property type="protein sequence ID" value="RXQ88841.1"/>
    <property type="molecule type" value="Genomic_DNA"/>
</dbReference>
<reference evidence="2 3" key="1">
    <citation type="submission" date="2019-01" db="EMBL/GenBank/DDBJ databases">
        <title>Ancylomarina salipaludis sp. nov., isolated from a salt marsh.</title>
        <authorList>
            <person name="Yoon J.-H."/>
        </authorList>
    </citation>
    <scope>NUCLEOTIDE SEQUENCE [LARGE SCALE GENOMIC DNA]</scope>
    <source>
        <strain evidence="2 3">SHSM-M15</strain>
    </source>
</reference>
<comment type="caution">
    <text evidence="2">The sequence shown here is derived from an EMBL/GenBank/DDBJ whole genome shotgun (WGS) entry which is preliminary data.</text>
</comment>
<accession>A0A4Q1JJK3</accession>
<evidence type="ECO:0000313" key="2">
    <source>
        <dbReference type="EMBL" id="RXQ88841.1"/>
    </source>
</evidence>
<keyword evidence="3" id="KW-1185">Reference proteome</keyword>
<protein>
    <recommendedName>
        <fullName evidence="4">TPM domain-containing protein</fullName>
    </recommendedName>
</protein>
<evidence type="ECO:0000256" key="1">
    <source>
        <dbReference type="SAM" id="SignalP"/>
    </source>
</evidence>
<sequence length="148" mass="16756">MKRFIIILLVTCSLSSQAQNTKIAVLKQFLSDIIKIDGNQLNQQQPIISINNMAQAKADKTIEINRENISTALQEAQNYKYCLISVDAHTLVRVISFKDSSPSGAWHAAMPLCKGYIQRSGVLHEQKDYLKNLIGRPDSQVRMMYLFN</sequence>
<proteinExistence type="predicted"/>
<feature type="chain" id="PRO_5020571230" description="TPM domain-containing protein" evidence="1">
    <location>
        <begin position="19"/>
        <end position="148"/>
    </location>
</feature>
<dbReference type="Proteomes" id="UP000289703">
    <property type="component" value="Unassembled WGS sequence"/>
</dbReference>
<dbReference type="RefSeq" id="WP_129255509.1">
    <property type="nucleotide sequence ID" value="NZ_SAXA01000017.1"/>
</dbReference>
<gene>
    <name evidence="2" type="ORF">EO244_15045</name>
</gene>
<organism evidence="2 3">
    <name type="scientific">Ancylomarina salipaludis</name>
    <dbReference type="NCBI Taxonomy" id="2501299"/>
    <lineage>
        <taxon>Bacteria</taxon>
        <taxon>Pseudomonadati</taxon>
        <taxon>Bacteroidota</taxon>
        <taxon>Bacteroidia</taxon>
        <taxon>Marinilabiliales</taxon>
        <taxon>Marinifilaceae</taxon>
        <taxon>Ancylomarina</taxon>
    </lineage>
</organism>
<name>A0A4Q1JJK3_9BACT</name>
<dbReference type="OrthoDB" id="1448963at2"/>
<keyword evidence="1" id="KW-0732">Signal</keyword>
<dbReference type="AlphaFoldDB" id="A0A4Q1JJK3"/>